<dbReference type="AlphaFoldDB" id="A0A9P7UUH2"/>
<evidence type="ECO:0000313" key="2">
    <source>
        <dbReference type="EMBL" id="KAG7094862.1"/>
    </source>
</evidence>
<feature type="compositionally biased region" description="Polar residues" evidence="1">
    <location>
        <begin position="311"/>
        <end position="321"/>
    </location>
</feature>
<comment type="caution">
    <text evidence="2">The sequence shown here is derived from an EMBL/GenBank/DDBJ whole genome shotgun (WGS) entry which is preliminary data.</text>
</comment>
<reference evidence="2" key="1">
    <citation type="journal article" date="2021" name="Genome Biol. Evol.">
        <title>The assembled and annotated genome of the fairy-ring fungus Marasmius oreades.</title>
        <authorList>
            <person name="Hiltunen M."/>
            <person name="Ament-Velasquez S.L."/>
            <person name="Johannesson H."/>
        </authorList>
    </citation>
    <scope>NUCLEOTIDE SEQUENCE</scope>
    <source>
        <strain evidence="2">03SP1</strain>
    </source>
</reference>
<feature type="compositionally biased region" description="Low complexity" evidence="1">
    <location>
        <begin position="12"/>
        <end position="25"/>
    </location>
</feature>
<accession>A0A9P7UUH2</accession>
<dbReference type="GeneID" id="66074746"/>
<feature type="compositionally biased region" description="Polar residues" evidence="1">
    <location>
        <begin position="636"/>
        <end position="660"/>
    </location>
</feature>
<feature type="compositionally biased region" description="Low complexity" evidence="1">
    <location>
        <begin position="329"/>
        <end position="346"/>
    </location>
</feature>
<keyword evidence="3" id="KW-1185">Reference proteome</keyword>
<evidence type="ECO:0000313" key="3">
    <source>
        <dbReference type="Proteomes" id="UP001049176"/>
    </source>
</evidence>
<dbReference type="EMBL" id="CM032183">
    <property type="protein sequence ID" value="KAG7094862.1"/>
    <property type="molecule type" value="Genomic_DNA"/>
</dbReference>
<feature type="region of interest" description="Disordered" evidence="1">
    <location>
        <begin position="426"/>
        <end position="462"/>
    </location>
</feature>
<feature type="region of interest" description="Disordered" evidence="1">
    <location>
        <begin position="1"/>
        <end position="40"/>
    </location>
</feature>
<feature type="region of interest" description="Disordered" evidence="1">
    <location>
        <begin position="581"/>
        <end position="678"/>
    </location>
</feature>
<dbReference type="KEGG" id="more:E1B28_005670"/>
<feature type="compositionally biased region" description="Polar residues" evidence="1">
    <location>
        <begin position="1"/>
        <end position="11"/>
    </location>
</feature>
<feature type="compositionally biased region" description="Basic and acidic residues" evidence="1">
    <location>
        <begin position="591"/>
        <end position="609"/>
    </location>
</feature>
<dbReference type="Proteomes" id="UP001049176">
    <property type="component" value="Chromosome 3"/>
</dbReference>
<dbReference type="OrthoDB" id="3265311at2759"/>
<organism evidence="2 3">
    <name type="scientific">Marasmius oreades</name>
    <name type="common">fairy-ring Marasmius</name>
    <dbReference type="NCBI Taxonomy" id="181124"/>
    <lineage>
        <taxon>Eukaryota</taxon>
        <taxon>Fungi</taxon>
        <taxon>Dikarya</taxon>
        <taxon>Basidiomycota</taxon>
        <taxon>Agaricomycotina</taxon>
        <taxon>Agaricomycetes</taxon>
        <taxon>Agaricomycetidae</taxon>
        <taxon>Agaricales</taxon>
        <taxon>Marasmiineae</taxon>
        <taxon>Marasmiaceae</taxon>
        <taxon>Marasmius</taxon>
    </lineage>
</organism>
<name>A0A9P7UUH2_9AGAR</name>
<sequence length="703" mass="75770">MVSSPSSLAWMSTSQSSPGSPGGPRSSKKDAFRPNLPPDPFIGSDLDSHQPWAFQHEDLKQLLSAEQLGCKVILILGEPSSNDMDSLLVAPSLRDSLLLIVTSSPPQSLVISEQSPSVLILRILSPIALQDSVAHHLLSIFQRAEEVARRWRKFPDAFTKRSQLREHCPGGAFTVLEDYGFASNNSVSNHTRPVTPPPKSVPAPFVKRNPSSRLGSSFDALINFVPSSFSDKAIIKHIVLLTTLSQTFLVPTQWTSTQTVRYPTTSQSQPTSRAASPTYKRNSLNISSFARQFPSLLTSSNISLPEPESTAVANQTRSSSHPAIKTLSHSHSVPAPPSSFTTTSSLLSEPKSIRPHIIHVLPSSVPTHTLLPRNQSSSPAPFGPSVLQPHLRSVGSLKQETAKKSKLLQTIEQFLRSYTYPLTPPRSFNRYSDTSLRDDGGSSARNSPLSLVSASGSASDLGHDIHSRQARNMNERPAAYIVSEGMLGYRPHVANAPPFSSSVKDDSNSDSPAAVVEMLLLGLLDPGYPSSPSSAPNNASKVWIGHPNDVVIKPGGGSDGGGASALPTAANVQEEIEIKVVRRNSTMTDGLEGREEQGRIQDDWSRGSDSRTVYTDSRRVSIAISSSKPEARSSDSRASGSPTASSGGENPNTRTSTTSYDGIGGPPQKVAARTKDNRLSFTGTMRRMSNSWKVWIRKPVDVT</sequence>
<feature type="compositionally biased region" description="Polar residues" evidence="1">
    <location>
        <begin position="443"/>
        <end position="458"/>
    </location>
</feature>
<feature type="region of interest" description="Disordered" evidence="1">
    <location>
        <begin position="306"/>
        <end position="346"/>
    </location>
</feature>
<evidence type="ECO:0000256" key="1">
    <source>
        <dbReference type="SAM" id="MobiDB-lite"/>
    </source>
</evidence>
<protein>
    <submittedName>
        <fullName evidence="2">Uncharacterized protein</fullName>
    </submittedName>
</protein>
<gene>
    <name evidence="2" type="ORF">E1B28_005670</name>
</gene>
<dbReference type="RefSeq" id="XP_043011332.1">
    <property type="nucleotide sequence ID" value="XM_043150245.1"/>
</dbReference>
<proteinExistence type="predicted"/>